<protein>
    <submittedName>
        <fullName evidence="3">Uncharacterized protein</fullName>
    </submittedName>
</protein>
<evidence type="ECO:0000256" key="1">
    <source>
        <dbReference type="SAM" id="MobiDB-lite"/>
    </source>
</evidence>
<dbReference type="WBParaSite" id="nRc.2.0.1.t25249-RA">
    <property type="protein sequence ID" value="nRc.2.0.1.t25249-RA"/>
    <property type="gene ID" value="nRc.2.0.1.g25249"/>
</dbReference>
<dbReference type="AlphaFoldDB" id="A0A915JG64"/>
<name>A0A915JG64_ROMCU</name>
<keyword evidence="2" id="KW-1185">Reference proteome</keyword>
<reference evidence="3" key="1">
    <citation type="submission" date="2022-11" db="UniProtKB">
        <authorList>
            <consortium name="WormBaseParasite"/>
        </authorList>
    </citation>
    <scope>IDENTIFICATION</scope>
</reference>
<evidence type="ECO:0000313" key="3">
    <source>
        <dbReference type="WBParaSite" id="nRc.2.0.1.t25249-RA"/>
    </source>
</evidence>
<evidence type="ECO:0000313" key="2">
    <source>
        <dbReference type="Proteomes" id="UP000887565"/>
    </source>
</evidence>
<organism evidence="2 3">
    <name type="scientific">Romanomermis culicivorax</name>
    <name type="common">Nematode worm</name>
    <dbReference type="NCBI Taxonomy" id="13658"/>
    <lineage>
        <taxon>Eukaryota</taxon>
        <taxon>Metazoa</taxon>
        <taxon>Ecdysozoa</taxon>
        <taxon>Nematoda</taxon>
        <taxon>Enoplea</taxon>
        <taxon>Dorylaimia</taxon>
        <taxon>Mermithida</taxon>
        <taxon>Mermithoidea</taxon>
        <taxon>Mermithidae</taxon>
        <taxon>Romanomermis</taxon>
    </lineage>
</organism>
<sequence>MKDKDARYKQDKQRQKDKDKADDEPFENKKIKKKIKIKIRKWQNEEIAYAMTTEEISSIWQVISTECKTLHCSKNAECKDHLYFPFSTERNGTRRILNSWERSA</sequence>
<proteinExistence type="predicted"/>
<feature type="region of interest" description="Disordered" evidence="1">
    <location>
        <begin position="1"/>
        <end position="27"/>
    </location>
</feature>
<dbReference type="Proteomes" id="UP000887565">
    <property type="component" value="Unplaced"/>
</dbReference>
<accession>A0A915JG64</accession>